<dbReference type="InterPro" id="IPR041457">
    <property type="entry name" value="CxC2_KDZ-assoc"/>
</dbReference>
<feature type="compositionally biased region" description="Acidic residues" evidence="1">
    <location>
        <begin position="1095"/>
        <end position="1106"/>
    </location>
</feature>
<dbReference type="EMBL" id="NHYE01000801">
    <property type="protein sequence ID" value="PPR02922.1"/>
    <property type="molecule type" value="Genomic_DNA"/>
</dbReference>
<dbReference type="STRING" id="231916.A0A409YIU9"/>
<dbReference type="OrthoDB" id="2682806at2759"/>
<feature type="region of interest" description="Disordered" evidence="1">
    <location>
        <begin position="1"/>
        <end position="35"/>
    </location>
</feature>
<feature type="region of interest" description="Disordered" evidence="1">
    <location>
        <begin position="1090"/>
        <end position="1159"/>
    </location>
</feature>
<dbReference type="Pfam" id="PF18803">
    <property type="entry name" value="CxC2"/>
    <property type="match status" value="1"/>
</dbReference>
<organism evidence="3 4">
    <name type="scientific">Gymnopilus dilepis</name>
    <dbReference type="NCBI Taxonomy" id="231916"/>
    <lineage>
        <taxon>Eukaryota</taxon>
        <taxon>Fungi</taxon>
        <taxon>Dikarya</taxon>
        <taxon>Basidiomycota</taxon>
        <taxon>Agaricomycotina</taxon>
        <taxon>Agaricomycetes</taxon>
        <taxon>Agaricomycetidae</taxon>
        <taxon>Agaricales</taxon>
        <taxon>Agaricineae</taxon>
        <taxon>Hymenogastraceae</taxon>
        <taxon>Gymnopilus</taxon>
    </lineage>
</organism>
<comment type="caution">
    <text evidence="3">The sequence shown here is derived from an EMBL/GenBank/DDBJ whole genome shotgun (WGS) entry which is preliminary data.</text>
</comment>
<dbReference type="InterPro" id="IPR040521">
    <property type="entry name" value="KDZ"/>
</dbReference>
<dbReference type="InParanoid" id="A0A409YIU9"/>
<feature type="compositionally biased region" description="Basic residues" evidence="1">
    <location>
        <begin position="13"/>
        <end position="23"/>
    </location>
</feature>
<reference evidence="3 4" key="1">
    <citation type="journal article" date="2018" name="Evol. Lett.">
        <title>Horizontal gene cluster transfer increased hallucinogenic mushroom diversity.</title>
        <authorList>
            <person name="Reynolds H.T."/>
            <person name="Vijayakumar V."/>
            <person name="Gluck-Thaler E."/>
            <person name="Korotkin H.B."/>
            <person name="Matheny P.B."/>
            <person name="Slot J.C."/>
        </authorList>
    </citation>
    <scope>NUCLEOTIDE SEQUENCE [LARGE SCALE GENOMIC DNA]</scope>
    <source>
        <strain evidence="3 4">SRW20</strain>
    </source>
</reference>
<protein>
    <recommendedName>
        <fullName evidence="2">CxC2-like cysteine cluster KDZ transposase-associated domain-containing protein</fullName>
    </recommendedName>
</protein>
<sequence>MSKPRQSTAPYDKRRRNPVHRSRAIFDSPESGPSHVLAPITVRARQEGLQSSTGRRLETVRATVVPEDSWSPPDNLELGLDPDSIGNDAALEADGIWHDTLSTAQAQDAVLDENKTKKKKKKKRKALRSARPMVYWINGFRDKYLDELLRSEGRGDAWADGEGFCADCCARGVGKPGNGEYRCQECFFPHLICQSCCVRRHRMLPFHIIQRWTGSTFVKCSLKSLGLRIQLNHLGLKCANPEPCHSKFTVLHTNGIHEVAFDYCNCRPLSKFRQLLRRGLYPSSQENPRSCATFTLLEQLHMVNLTTKCSTYDFYRALEKLTNNRGIDIPKSKYRLLLRILLQWRHLKMLKRAGRGHDESGARGTQEGELALVCPSCPHPGINIPDDWANASPEKSFLYFVFLCMDANFRLKNQLVSNYSQDPGLGIGWAYMIERKDYEAYVKSRASDLDDGDNAGCGLQAVDKAHTKFNKGLRYTGVTSVSCGRSEMVLPCSVGNLQRGERYANMDFSCGSAMRFVAILIIILSYDAACQWFVNLFGRIQNFWPSKIKPREGVSLAPLIPKLHEPGHKKRKGHEQFSCNFYKGAGNTDCECPERIWSGMNAVANSTKIMGPGSRQDVLDDHFSFWNHEKYINMGKTLARRYRKAVPERNRQTEAHRGFTASLDAKDVDVWTKMCEEWEAAPFPRADIASPYHVEGANLTQAQVQQELANEEEAVLAKGGRALHETSASAFLITALDIEEAQRRLSLSAASKDYDRTLISEQRNTVSNDIEKWRKVQGVYMPGLVQHLSNLEKTNPGSTLDSDKAELVKLWLPSDLPKAIRDDLCIAGLAASEEKLREAQCYDALDSIRSTLRLKTRMVQFKNKNIRGQRGGTRSRVLIDRVHTKAKRYAARYRAARKAKLALSGPGTWEKTLQELRDADVRAYQDPERVKGWERRKGTYEDSQQPFAMDVDAEDGEGDRGGIDLLLENRSRRDGTGQAHKVLSWIWTVENQGKSSLDMGDVLRSEWAKSRARVDRATEEVELLQEEMRRVLVYLDWKSNWWQKKQLSRAVQDKPLEEGLRAYCTDQESYQCALRSSFHTLWSSLLSNDDTKDNDGDDDDNDESDDDGHGGNGDGDGDGDGDYEDRGAGEEDCEDSDGEGNGGDNDDGGGDDEDGDDEV</sequence>
<feature type="domain" description="CxC2-like cysteine cluster KDZ transposase-associated" evidence="2">
    <location>
        <begin position="222"/>
        <end position="326"/>
    </location>
</feature>
<dbReference type="Pfam" id="PF18758">
    <property type="entry name" value="KDZ"/>
    <property type="match status" value="1"/>
</dbReference>
<proteinExistence type="predicted"/>
<dbReference type="PANTHER" id="PTHR33104">
    <property type="entry name" value="SI:DKEY-29D5.2"/>
    <property type="match status" value="1"/>
</dbReference>
<feature type="compositionally biased region" description="Acidic residues" evidence="1">
    <location>
        <begin position="1130"/>
        <end position="1159"/>
    </location>
</feature>
<evidence type="ECO:0000313" key="3">
    <source>
        <dbReference type="EMBL" id="PPR02922.1"/>
    </source>
</evidence>
<accession>A0A409YIU9</accession>
<gene>
    <name evidence="3" type="ORF">CVT26_009777</name>
</gene>
<dbReference type="PANTHER" id="PTHR33104:SF2">
    <property type="entry name" value="CXC3 LIKE CYSTEINE CLUSTER DOMAIN-CONTAINING PROTEIN"/>
    <property type="match status" value="1"/>
</dbReference>
<dbReference type="Proteomes" id="UP000284706">
    <property type="component" value="Unassembled WGS sequence"/>
</dbReference>
<dbReference type="AlphaFoldDB" id="A0A409YIU9"/>
<evidence type="ECO:0000256" key="1">
    <source>
        <dbReference type="SAM" id="MobiDB-lite"/>
    </source>
</evidence>
<keyword evidence="4" id="KW-1185">Reference proteome</keyword>
<name>A0A409YIU9_9AGAR</name>
<evidence type="ECO:0000313" key="4">
    <source>
        <dbReference type="Proteomes" id="UP000284706"/>
    </source>
</evidence>
<evidence type="ECO:0000259" key="2">
    <source>
        <dbReference type="Pfam" id="PF18803"/>
    </source>
</evidence>